<dbReference type="Proteomes" id="UP000292957">
    <property type="component" value="Unassembled WGS sequence"/>
</dbReference>
<sequence>MRNFMTDKPPRILLTQLLPRTLLDFTFTAWLLLSAPLTYQQPPRRCTVCLTSHSTASPNRLQFPERYHIVHARVSVSTRNFASTRIKRRSTEERSYTDMVEFPKDQSAAAVTAQRALDGSLAIFHIHVMLARRVRAKVLPHAYARHVQRGVQSCRPELGSMQSTCRSHPVRSLSRF</sequence>
<organism evidence="1">
    <name type="scientific">Dichomitus squalens</name>
    <dbReference type="NCBI Taxonomy" id="114155"/>
    <lineage>
        <taxon>Eukaryota</taxon>
        <taxon>Fungi</taxon>
        <taxon>Dikarya</taxon>
        <taxon>Basidiomycota</taxon>
        <taxon>Agaricomycotina</taxon>
        <taxon>Agaricomycetes</taxon>
        <taxon>Polyporales</taxon>
        <taxon>Polyporaceae</taxon>
        <taxon>Dichomitus</taxon>
    </lineage>
</organism>
<dbReference type="EMBL" id="ML143596">
    <property type="protein sequence ID" value="TBU21559.1"/>
    <property type="molecule type" value="Genomic_DNA"/>
</dbReference>
<accession>A0A4Q9M444</accession>
<evidence type="ECO:0000313" key="1">
    <source>
        <dbReference type="EMBL" id="TBU21559.1"/>
    </source>
</evidence>
<proteinExistence type="predicted"/>
<dbReference type="AlphaFoldDB" id="A0A4Q9M444"/>
<name>A0A4Q9M444_9APHY</name>
<protein>
    <submittedName>
        <fullName evidence="1">Uncharacterized protein</fullName>
    </submittedName>
</protein>
<gene>
    <name evidence="1" type="ORF">BD311DRAFT_227559</name>
</gene>
<reference evidence="1" key="1">
    <citation type="submission" date="2019-01" db="EMBL/GenBank/DDBJ databases">
        <title>Draft genome sequences of three monokaryotic isolates of the white-rot basidiomycete fungus Dichomitus squalens.</title>
        <authorList>
            <consortium name="DOE Joint Genome Institute"/>
            <person name="Lopez S.C."/>
            <person name="Andreopoulos B."/>
            <person name="Pangilinan J."/>
            <person name="Lipzen A."/>
            <person name="Riley R."/>
            <person name="Ahrendt S."/>
            <person name="Ng V."/>
            <person name="Barry K."/>
            <person name="Daum C."/>
            <person name="Grigoriev I.V."/>
            <person name="Hilden K.S."/>
            <person name="Makela M.R."/>
            <person name="de Vries R.P."/>
        </authorList>
    </citation>
    <scope>NUCLEOTIDE SEQUENCE [LARGE SCALE GENOMIC DNA]</scope>
    <source>
        <strain evidence="1">OM18370.1</strain>
    </source>
</reference>